<sequence length="218" mass="23227">MTSENDWLDYLGDGLAGQAVADYDRAVAGSSAADAATAEMATPVFDATVAAVLTDTEAASVDDAVAVDEEPAWGDQCYGDAPPERGIDPESREGAEIMRLFRWIKDVEVDDGMNSWPGGDVVERLCAWFLSLGIDPDEHPMDAGQRLALAARAHLSQSLRAADYTVAIGTENRDAEQILTTTLETLADQLGPGSGVHLHSRDGELAHFERPATPLTSN</sequence>
<dbReference type="AlphaFoldDB" id="A0A222W1C3"/>
<name>A0A222W1C3_9PSEU</name>
<dbReference type="OrthoDB" id="3701358at2"/>
<dbReference type="KEGG" id="pmad:BAY61_32420"/>
<dbReference type="EMBL" id="FMZE01000015">
    <property type="protein sequence ID" value="SDD96475.1"/>
    <property type="molecule type" value="Genomic_DNA"/>
</dbReference>
<keyword evidence="3" id="KW-1185">Reference proteome</keyword>
<feature type="region of interest" description="Disordered" evidence="1">
    <location>
        <begin position="193"/>
        <end position="218"/>
    </location>
</feature>
<proteinExistence type="predicted"/>
<organism evidence="2 3">
    <name type="scientific">Prauserella marina</name>
    <dbReference type="NCBI Taxonomy" id="530584"/>
    <lineage>
        <taxon>Bacteria</taxon>
        <taxon>Bacillati</taxon>
        <taxon>Actinomycetota</taxon>
        <taxon>Actinomycetes</taxon>
        <taxon>Pseudonocardiales</taxon>
        <taxon>Pseudonocardiaceae</taxon>
        <taxon>Prauserella</taxon>
    </lineage>
</organism>
<evidence type="ECO:0000313" key="2">
    <source>
        <dbReference type="EMBL" id="SDD96475.1"/>
    </source>
</evidence>
<dbReference type="STRING" id="530584.SAMN05421630_11569"/>
<evidence type="ECO:0000313" key="3">
    <source>
        <dbReference type="Proteomes" id="UP000199494"/>
    </source>
</evidence>
<evidence type="ECO:0000256" key="1">
    <source>
        <dbReference type="SAM" id="MobiDB-lite"/>
    </source>
</evidence>
<gene>
    <name evidence="2" type="ORF">SAMN05421630_11569</name>
</gene>
<feature type="compositionally biased region" description="Basic and acidic residues" evidence="1">
    <location>
        <begin position="199"/>
        <end position="210"/>
    </location>
</feature>
<accession>A0A222W1C3</accession>
<protein>
    <submittedName>
        <fullName evidence="2">Uncharacterized protein</fullName>
    </submittedName>
</protein>
<dbReference type="RefSeq" id="WP_091810644.1">
    <property type="nucleotide sequence ID" value="NZ_CP016354.1"/>
</dbReference>
<dbReference type="Proteomes" id="UP000199494">
    <property type="component" value="Unassembled WGS sequence"/>
</dbReference>
<reference evidence="2 3" key="1">
    <citation type="submission" date="2016-10" db="EMBL/GenBank/DDBJ databases">
        <authorList>
            <person name="de Groot N.N."/>
        </authorList>
    </citation>
    <scope>NUCLEOTIDE SEQUENCE [LARGE SCALE GENOMIC DNA]</scope>
    <source>
        <strain evidence="2 3">CGMCC 4.5506</strain>
    </source>
</reference>